<name>A0A3N6N318_NATCH</name>
<proteinExistence type="predicted"/>
<evidence type="ECO:0000313" key="2">
    <source>
        <dbReference type="EMBL" id="RQH03282.1"/>
    </source>
</evidence>
<dbReference type="Pfam" id="PF24035">
    <property type="entry name" value="DUF7344"/>
    <property type="match status" value="1"/>
</dbReference>
<accession>A0A3N6N318</accession>
<gene>
    <name evidence="2" type="ORF">EA472_01485</name>
</gene>
<dbReference type="Gene3D" id="1.10.10.10">
    <property type="entry name" value="Winged helix-like DNA-binding domain superfamily/Winged helix DNA-binding domain"/>
    <property type="match status" value="1"/>
</dbReference>
<dbReference type="OrthoDB" id="194397at2157"/>
<dbReference type="Proteomes" id="UP000281431">
    <property type="component" value="Unassembled WGS sequence"/>
</dbReference>
<feature type="domain" description="DUF7344" evidence="1">
    <location>
        <begin position="10"/>
        <end position="88"/>
    </location>
</feature>
<dbReference type="AlphaFoldDB" id="A0A3N6N318"/>
<dbReference type="InterPro" id="IPR055768">
    <property type="entry name" value="DUF7344"/>
</dbReference>
<sequence length="279" mass="31581">MKSHEERVVRVLSDPVNRAVLDIVDEATNPVTLSEIAERLVSEDAAICEAAAYTDRLDDRRLTLHHDRLPKLDEAGLLEYDADERVVTDASAERDAQWRELEVIDELLARVGGDERTTPEIGLLEGRDAIFEYGRELAERTEEELFLIYTSDELLGPDCLPDAENAIGRGVDFYAGGTARSVRRFFREHLPNATVWEPQLDWMNDRTKSTALSRLIVSDRKRVAVGLWNERGETKREVGLIGEGRDNPLVVLVRELLGPRLDHLDYQSDAFLGDLPFET</sequence>
<organism evidence="2 3">
    <name type="scientific">Natrarchaeobius chitinivorans</name>
    <dbReference type="NCBI Taxonomy" id="1679083"/>
    <lineage>
        <taxon>Archaea</taxon>
        <taxon>Methanobacteriati</taxon>
        <taxon>Methanobacteriota</taxon>
        <taxon>Stenosarchaea group</taxon>
        <taxon>Halobacteria</taxon>
        <taxon>Halobacteriales</taxon>
        <taxon>Natrialbaceae</taxon>
        <taxon>Natrarchaeobius</taxon>
    </lineage>
</organism>
<comment type="caution">
    <text evidence="2">The sequence shown here is derived from an EMBL/GenBank/DDBJ whole genome shotgun (WGS) entry which is preliminary data.</text>
</comment>
<evidence type="ECO:0000259" key="1">
    <source>
        <dbReference type="Pfam" id="PF24035"/>
    </source>
</evidence>
<reference evidence="2 3" key="1">
    <citation type="submission" date="2018-10" db="EMBL/GenBank/DDBJ databases">
        <title>Natrarchaeobius chitinivorans gen. nov., sp. nov., and Natrarchaeobius haloalkaliphilus sp. nov., alkaliphilic, chitin-utilizing haloarchaea from hypersaline alkaline lakes.</title>
        <authorList>
            <person name="Sorokin D.Y."/>
            <person name="Elcheninov A.G."/>
            <person name="Kostrikina N.A."/>
            <person name="Bale N.J."/>
            <person name="Sinninghe Damste J.S."/>
            <person name="Khijniak T.V."/>
            <person name="Kublanov I.V."/>
            <person name="Toshchakov S.V."/>
        </authorList>
    </citation>
    <scope>NUCLEOTIDE SEQUENCE [LARGE SCALE GENOMIC DNA]</scope>
    <source>
        <strain evidence="2 3">AArcht7</strain>
    </source>
</reference>
<keyword evidence="3" id="KW-1185">Reference proteome</keyword>
<evidence type="ECO:0000313" key="3">
    <source>
        <dbReference type="Proteomes" id="UP000281431"/>
    </source>
</evidence>
<dbReference type="EMBL" id="REFZ01000001">
    <property type="protein sequence ID" value="RQH03282.1"/>
    <property type="molecule type" value="Genomic_DNA"/>
</dbReference>
<protein>
    <submittedName>
        <fullName evidence="2">ArsR family transcriptional regulator</fullName>
    </submittedName>
</protein>
<dbReference type="InterPro" id="IPR036388">
    <property type="entry name" value="WH-like_DNA-bd_sf"/>
</dbReference>